<name>A0A8X6JRV7_TRICU</name>
<feature type="region of interest" description="Disordered" evidence="12">
    <location>
        <begin position="268"/>
        <end position="326"/>
    </location>
</feature>
<comment type="subcellular location">
    <subcellularLocation>
        <location evidence="2">Secreted</location>
    </subcellularLocation>
    <subcellularLocation>
        <location evidence="1">Target cell membrane</location>
    </subcellularLocation>
</comment>
<keyword evidence="10" id="KW-0040">ANK repeat</keyword>
<organism evidence="13 14">
    <name type="scientific">Trichonephila clavata</name>
    <name type="common">Joro spider</name>
    <name type="synonym">Nephila clavata</name>
    <dbReference type="NCBI Taxonomy" id="2740835"/>
    <lineage>
        <taxon>Eukaryota</taxon>
        <taxon>Metazoa</taxon>
        <taxon>Ecdysozoa</taxon>
        <taxon>Arthropoda</taxon>
        <taxon>Chelicerata</taxon>
        <taxon>Arachnida</taxon>
        <taxon>Araneae</taxon>
        <taxon>Araneomorphae</taxon>
        <taxon>Entelegynae</taxon>
        <taxon>Araneoidea</taxon>
        <taxon>Nephilidae</taxon>
        <taxon>Trichonephila</taxon>
    </lineage>
</organism>
<dbReference type="Gene3D" id="1.25.40.20">
    <property type="entry name" value="Ankyrin repeat-containing domain"/>
    <property type="match status" value="2"/>
</dbReference>
<dbReference type="GO" id="GO:0044231">
    <property type="term" value="C:host cell presynaptic membrane"/>
    <property type="evidence" value="ECO:0007669"/>
    <property type="project" value="UniProtKB-KW"/>
</dbReference>
<proteinExistence type="predicted"/>
<feature type="compositionally biased region" description="Acidic residues" evidence="12">
    <location>
        <begin position="316"/>
        <end position="326"/>
    </location>
</feature>
<evidence type="ECO:0000313" key="13">
    <source>
        <dbReference type="EMBL" id="GFR17166.1"/>
    </source>
</evidence>
<evidence type="ECO:0000256" key="8">
    <source>
        <dbReference type="ARBA" id="ARBA00022737"/>
    </source>
</evidence>
<keyword evidence="11" id="KW-1053">Target membrane</keyword>
<keyword evidence="14" id="KW-1185">Reference proteome</keyword>
<evidence type="ECO:0000256" key="12">
    <source>
        <dbReference type="SAM" id="MobiDB-lite"/>
    </source>
</evidence>
<comment type="caution">
    <text evidence="13">The sequence shown here is derived from an EMBL/GenBank/DDBJ whole genome shotgun (WGS) entry which is preliminary data.</text>
</comment>
<dbReference type="SMART" id="SM00248">
    <property type="entry name" value="ANK"/>
    <property type="match status" value="4"/>
</dbReference>
<dbReference type="GO" id="GO:0005576">
    <property type="term" value="C:extracellular region"/>
    <property type="evidence" value="ECO:0007669"/>
    <property type="project" value="UniProtKB-SubCell"/>
</dbReference>
<dbReference type="GO" id="GO:0090729">
    <property type="term" value="F:toxin activity"/>
    <property type="evidence" value="ECO:0007669"/>
    <property type="project" value="UniProtKB-KW"/>
</dbReference>
<evidence type="ECO:0000256" key="1">
    <source>
        <dbReference type="ARBA" id="ARBA00004175"/>
    </source>
</evidence>
<dbReference type="InterPro" id="IPR036770">
    <property type="entry name" value="Ankyrin_rpt-contain_sf"/>
</dbReference>
<evidence type="ECO:0000256" key="5">
    <source>
        <dbReference type="ARBA" id="ARBA00022537"/>
    </source>
</evidence>
<evidence type="ECO:0000256" key="6">
    <source>
        <dbReference type="ARBA" id="ARBA00022656"/>
    </source>
</evidence>
<evidence type="ECO:0000313" key="14">
    <source>
        <dbReference type="Proteomes" id="UP000887116"/>
    </source>
</evidence>
<evidence type="ECO:0000256" key="3">
    <source>
        <dbReference type="ARBA" id="ARBA00022483"/>
    </source>
</evidence>
<dbReference type="GO" id="GO:0044218">
    <property type="term" value="C:other organism cell membrane"/>
    <property type="evidence" value="ECO:0007669"/>
    <property type="project" value="UniProtKB-KW"/>
</dbReference>
<dbReference type="PANTHER" id="PTHR24201:SF15">
    <property type="entry name" value="ANKYRIN REPEAT DOMAIN-CONTAINING PROTEIN 66"/>
    <property type="match status" value="1"/>
</dbReference>
<keyword evidence="3" id="KW-0268">Exocytosis</keyword>
<evidence type="ECO:0000256" key="11">
    <source>
        <dbReference type="ARBA" id="ARBA00023298"/>
    </source>
</evidence>
<evidence type="ECO:0008006" key="15">
    <source>
        <dbReference type="Google" id="ProtNLM"/>
    </source>
</evidence>
<keyword evidence="11" id="KW-0472">Membrane</keyword>
<dbReference type="AlphaFoldDB" id="A0A8X6JRV7"/>
<keyword evidence="6" id="KW-0800">Toxin</keyword>
<evidence type="ECO:0000256" key="4">
    <source>
        <dbReference type="ARBA" id="ARBA00022525"/>
    </source>
</evidence>
<dbReference type="SUPFAM" id="SSF48403">
    <property type="entry name" value="Ankyrin repeat"/>
    <property type="match status" value="1"/>
</dbReference>
<accession>A0A8X6JRV7</accession>
<feature type="compositionally biased region" description="Polar residues" evidence="12">
    <location>
        <begin position="291"/>
        <end position="307"/>
    </location>
</feature>
<evidence type="ECO:0000256" key="9">
    <source>
        <dbReference type="ARBA" id="ARBA00023028"/>
    </source>
</evidence>
<evidence type="ECO:0000256" key="7">
    <source>
        <dbReference type="ARBA" id="ARBA00022699"/>
    </source>
</evidence>
<keyword evidence="8" id="KW-0677">Repeat</keyword>
<reference evidence="13" key="1">
    <citation type="submission" date="2020-07" db="EMBL/GenBank/DDBJ databases">
        <title>Multicomponent nature underlies the extraordinary mechanical properties of spider dragline silk.</title>
        <authorList>
            <person name="Kono N."/>
            <person name="Nakamura H."/>
            <person name="Mori M."/>
            <person name="Yoshida Y."/>
            <person name="Ohtoshi R."/>
            <person name="Malay A.D."/>
            <person name="Moran D.A.P."/>
            <person name="Tomita M."/>
            <person name="Numata K."/>
            <person name="Arakawa K."/>
        </authorList>
    </citation>
    <scope>NUCLEOTIDE SEQUENCE</scope>
</reference>
<keyword evidence="7" id="KW-0528">Neurotoxin</keyword>
<gene>
    <name evidence="13" type="ORF">TNCT_706171</name>
</gene>
<dbReference type="EMBL" id="BMAO01007619">
    <property type="protein sequence ID" value="GFR17166.1"/>
    <property type="molecule type" value="Genomic_DNA"/>
</dbReference>
<dbReference type="GO" id="GO:0006887">
    <property type="term" value="P:exocytosis"/>
    <property type="evidence" value="ECO:0007669"/>
    <property type="project" value="UniProtKB-KW"/>
</dbReference>
<dbReference type="Proteomes" id="UP000887116">
    <property type="component" value="Unassembled WGS sequence"/>
</dbReference>
<dbReference type="InterPro" id="IPR002110">
    <property type="entry name" value="Ankyrin_rpt"/>
</dbReference>
<keyword evidence="4" id="KW-0964">Secreted</keyword>
<dbReference type="InterPro" id="IPR050776">
    <property type="entry name" value="Ank_Repeat/CDKN_Inhibitor"/>
</dbReference>
<evidence type="ECO:0000256" key="10">
    <source>
        <dbReference type="ARBA" id="ARBA00023043"/>
    </source>
</evidence>
<protein>
    <recommendedName>
        <fullName evidence="15">Ankyrin repeat protein</fullName>
    </recommendedName>
</protein>
<sequence>MDGGVPNKELNEELRNILDQLESNRGLLDNFDNIKYIISLLEAGADQNIRNQNGKTLLDYLNKKLSDILESNGDPLSNIQHIILLLEAGANPNVQNQDGKTLLHYLNKKLLGILDELEQNIVALSDHGYIQRIIGLLQVGADPNTKGQNGKTPLDYLNEELLNILNQLAIDSNLLDNSNNTQYIMSLLQAGANPNVQNQAGKALLHYVAERNDINGIRYFLGVIKANPSIRDQSGKTPFEYVTEPDCLQALKDLGYISNDKTTCTKLSDSEKNSGYYSDGSCENEEGPAKSPNNENWTSTDQQTSSEFLGVSNSSDSEDSEDSSDCDDIDHYDTSCGTRHSHLRYDKNIDIIRKKDSFSLAKIKLNKVEIEKYESVWQKIYKIHDDLDKTCDKSEDYYKKCEEEFDEVISQALKQGVMFTFPCKNDESFVDLMISTLQKLYFSYDTTRIPEFIERTKMSHIISGGATLNEFTQENHDDFVNIICKDEDILSQRDKSISRLNNLAYESIVNKSKQTHEYDFKAEIDNGYFCIEYPRDSIIDPAKIFNKAEALDLKVGIIKIGESIVRVEGTKDGKKNCTDILKGRIKMSFTTEVGKISIYLSPSKKDGNKIEVEIDEENKAKFNKLKDKSSLGKNCLLEGKSVLEAIEAKGFKKNGNVPTESIKTIKDDLSTNLTQVRLQQNREVALGG</sequence>
<keyword evidence="5" id="KW-1052">Target cell membrane</keyword>
<evidence type="ECO:0000256" key="2">
    <source>
        <dbReference type="ARBA" id="ARBA00004613"/>
    </source>
</evidence>
<dbReference type="PANTHER" id="PTHR24201">
    <property type="entry name" value="ANK_REP_REGION DOMAIN-CONTAINING PROTEIN"/>
    <property type="match status" value="1"/>
</dbReference>
<keyword evidence="9" id="KW-0638">Presynaptic neurotoxin</keyword>